<dbReference type="Proteomes" id="UP001430953">
    <property type="component" value="Unassembled WGS sequence"/>
</dbReference>
<evidence type="ECO:0000256" key="6">
    <source>
        <dbReference type="ARBA" id="ARBA00023242"/>
    </source>
</evidence>
<dbReference type="Pfam" id="PF08423">
    <property type="entry name" value="Rad51"/>
    <property type="match status" value="1"/>
</dbReference>
<comment type="caution">
    <text evidence="8">The sequence shown here is derived from an EMBL/GenBank/DDBJ whole genome shotgun (WGS) entry which is preliminary data.</text>
</comment>
<dbReference type="GO" id="GO:0140664">
    <property type="term" value="F:ATP-dependent DNA damage sensor activity"/>
    <property type="evidence" value="ECO:0007669"/>
    <property type="project" value="InterPro"/>
</dbReference>
<dbReference type="InterPro" id="IPR027417">
    <property type="entry name" value="P-loop_NTPase"/>
</dbReference>
<dbReference type="SUPFAM" id="SSF52540">
    <property type="entry name" value="P-loop containing nucleoside triphosphate hydrolases"/>
    <property type="match status" value="1"/>
</dbReference>
<dbReference type="EMBL" id="JADYXP020000005">
    <property type="protein sequence ID" value="KAL0124768.1"/>
    <property type="molecule type" value="Genomic_DNA"/>
</dbReference>
<evidence type="ECO:0000313" key="9">
    <source>
        <dbReference type="Proteomes" id="UP001430953"/>
    </source>
</evidence>
<dbReference type="CDD" id="cd19491">
    <property type="entry name" value="XRCC3"/>
    <property type="match status" value="1"/>
</dbReference>
<keyword evidence="6" id="KW-0539">Nucleus</keyword>
<dbReference type="GO" id="GO:0005524">
    <property type="term" value="F:ATP binding"/>
    <property type="evidence" value="ECO:0007669"/>
    <property type="project" value="UniProtKB-KW"/>
</dbReference>
<dbReference type="PANTHER" id="PTHR46487">
    <property type="entry name" value="DNA REPAIR PROTEIN XRCC3"/>
    <property type="match status" value="1"/>
</dbReference>
<gene>
    <name evidence="8" type="ORF">PUN28_006552</name>
</gene>
<evidence type="ECO:0000256" key="2">
    <source>
        <dbReference type="ARBA" id="ARBA00022741"/>
    </source>
</evidence>
<sequence length="256" mass="28521">MEGLLNMPVTNAAEIKERFLTTGCAELDAKLKGGITCRGITQIYGAAGTGKTQLTLQLCLTVQLPMTAGGLEAGAIYICTESAFPSKRLQQLLEHSEIAKAHSVNGDVILVKHIATIEELVLCLQKEVPKLMRTRKIGLLIIDSIAAPYRVEDWKEQEQGKSKRLIGRLLHDFYKNYDLCVVCINQVSAVIDSHKIYSQDFDDQPALGLTWSSMITTSLYFYRRISSRYACIILASHLPRITFQFEVIQSGVRAIK</sequence>
<dbReference type="PANTHER" id="PTHR46487:SF1">
    <property type="entry name" value="DNA REPAIR PROTEIN XRCC3"/>
    <property type="match status" value="1"/>
</dbReference>
<name>A0AAW2G9S7_9HYME</name>
<feature type="domain" description="RecA family profile 1" evidence="7">
    <location>
        <begin position="16"/>
        <end position="187"/>
    </location>
</feature>
<keyword evidence="5" id="KW-0234">DNA repair</keyword>
<protein>
    <recommendedName>
        <fullName evidence="7">RecA family profile 1 domain-containing protein</fullName>
    </recommendedName>
</protein>
<evidence type="ECO:0000313" key="8">
    <source>
        <dbReference type="EMBL" id="KAL0124768.1"/>
    </source>
</evidence>
<organism evidence="8 9">
    <name type="scientific">Cardiocondyla obscurior</name>
    <dbReference type="NCBI Taxonomy" id="286306"/>
    <lineage>
        <taxon>Eukaryota</taxon>
        <taxon>Metazoa</taxon>
        <taxon>Ecdysozoa</taxon>
        <taxon>Arthropoda</taxon>
        <taxon>Hexapoda</taxon>
        <taxon>Insecta</taxon>
        <taxon>Pterygota</taxon>
        <taxon>Neoptera</taxon>
        <taxon>Endopterygota</taxon>
        <taxon>Hymenoptera</taxon>
        <taxon>Apocrita</taxon>
        <taxon>Aculeata</taxon>
        <taxon>Formicoidea</taxon>
        <taxon>Formicidae</taxon>
        <taxon>Myrmicinae</taxon>
        <taxon>Cardiocondyla</taxon>
    </lineage>
</organism>
<dbReference type="InterPro" id="IPR047348">
    <property type="entry name" value="XRCC3-like_C"/>
</dbReference>
<reference evidence="8 9" key="1">
    <citation type="submission" date="2023-03" db="EMBL/GenBank/DDBJ databases">
        <title>High recombination rates correlate with genetic variation in Cardiocondyla obscurior ants.</title>
        <authorList>
            <person name="Errbii M."/>
        </authorList>
    </citation>
    <scope>NUCLEOTIDE SEQUENCE [LARGE SCALE GENOMIC DNA]</scope>
    <source>
        <strain evidence="8">Alpha-2009</strain>
        <tissue evidence="8">Whole body</tissue>
    </source>
</reference>
<evidence type="ECO:0000256" key="5">
    <source>
        <dbReference type="ARBA" id="ARBA00023204"/>
    </source>
</evidence>
<dbReference type="GO" id="GO:0090656">
    <property type="term" value="P:t-circle formation"/>
    <property type="evidence" value="ECO:0007669"/>
    <property type="project" value="TreeGrafter"/>
</dbReference>
<evidence type="ECO:0000256" key="3">
    <source>
        <dbReference type="ARBA" id="ARBA00022763"/>
    </source>
</evidence>
<accession>A0AAW2G9S7</accession>
<dbReference type="GO" id="GO:0000722">
    <property type="term" value="P:telomere maintenance via recombination"/>
    <property type="evidence" value="ECO:0007669"/>
    <property type="project" value="TreeGrafter"/>
</dbReference>
<evidence type="ECO:0000256" key="1">
    <source>
        <dbReference type="ARBA" id="ARBA00004123"/>
    </source>
</evidence>
<comment type="subcellular location">
    <subcellularLocation>
        <location evidence="1">Nucleus</location>
    </subcellularLocation>
</comment>
<keyword evidence="4" id="KW-0067">ATP-binding</keyword>
<dbReference type="GO" id="GO:0033065">
    <property type="term" value="C:Rad51C-XRCC3 complex"/>
    <property type="evidence" value="ECO:0007669"/>
    <property type="project" value="TreeGrafter"/>
</dbReference>
<dbReference type="InterPro" id="IPR013632">
    <property type="entry name" value="Rad51_C"/>
</dbReference>
<proteinExistence type="predicted"/>
<dbReference type="GO" id="GO:0000400">
    <property type="term" value="F:four-way junction DNA binding"/>
    <property type="evidence" value="ECO:0007669"/>
    <property type="project" value="TreeGrafter"/>
</dbReference>
<evidence type="ECO:0000259" key="7">
    <source>
        <dbReference type="PROSITE" id="PS50162"/>
    </source>
</evidence>
<dbReference type="PROSITE" id="PS50162">
    <property type="entry name" value="RECA_2"/>
    <property type="match status" value="1"/>
</dbReference>
<dbReference type="GO" id="GO:0071140">
    <property type="term" value="P:resolution of mitotic recombination intermediates"/>
    <property type="evidence" value="ECO:0007669"/>
    <property type="project" value="TreeGrafter"/>
</dbReference>
<dbReference type="GO" id="GO:0045003">
    <property type="term" value="P:double-strand break repair via synthesis-dependent strand annealing"/>
    <property type="evidence" value="ECO:0007669"/>
    <property type="project" value="TreeGrafter"/>
</dbReference>
<evidence type="ECO:0000256" key="4">
    <source>
        <dbReference type="ARBA" id="ARBA00022840"/>
    </source>
</evidence>
<dbReference type="InterPro" id="IPR020588">
    <property type="entry name" value="RecA_ATP-bd"/>
</dbReference>
<keyword evidence="2" id="KW-0547">Nucleotide-binding</keyword>
<keyword evidence="9" id="KW-1185">Reference proteome</keyword>
<keyword evidence="3" id="KW-0227">DNA damage</keyword>
<dbReference type="GO" id="GO:0005657">
    <property type="term" value="C:replication fork"/>
    <property type="evidence" value="ECO:0007669"/>
    <property type="project" value="TreeGrafter"/>
</dbReference>
<dbReference type="Gene3D" id="3.40.50.300">
    <property type="entry name" value="P-loop containing nucleotide triphosphate hydrolases"/>
    <property type="match status" value="1"/>
</dbReference>
<dbReference type="AlphaFoldDB" id="A0AAW2G9S7"/>